<organism evidence="1 2">
    <name type="scientific">Marinobacter similis</name>
    <dbReference type="NCBI Taxonomy" id="1420916"/>
    <lineage>
        <taxon>Bacteria</taxon>
        <taxon>Pseudomonadati</taxon>
        <taxon>Pseudomonadota</taxon>
        <taxon>Gammaproteobacteria</taxon>
        <taxon>Pseudomonadales</taxon>
        <taxon>Marinobacteraceae</taxon>
        <taxon>Marinobacter</taxon>
    </lineage>
</organism>
<dbReference type="AlphaFoldDB" id="W5YM15"/>
<protein>
    <submittedName>
        <fullName evidence="1">Uncharacterized protein</fullName>
    </submittedName>
</protein>
<evidence type="ECO:0000313" key="1">
    <source>
        <dbReference type="EMBL" id="AHI30141.1"/>
    </source>
</evidence>
<reference evidence="1 2" key="1">
    <citation type="journal article" date="2014" name="Genome Announc.">
        <title>Draft Genome Sequences of Marinobacter similis A3d10T and Marinobacter salarius R9SW1T.</title>
        <authorList>
            <person name="Ivanova E.P."/>
            <person name="Ng H.J."/>
            <person name="Webb H.K."/>
            <person name="Feng G."/>
            <person name="Oshima K."/>
            <person name="Hattori M."/>
            <person name="Ohkuma M."/>
            <person name="Sergeev A.F."/>
            <person name="Mikhailov V.V."/>
            <person name="Crawford R.J."/>
            <person name="Sawabe T."/>
        </authorList>
    </citation>
    <scope>NUCLEOTIDE SEQUENCE [LARGE SCALE GENOMIC DNA]</scope>
    <source>
        <strain evidence="1 2">A3d10</strain>
    </source>
</reference>
<keyword evidence="2" id="KW-1185">Reference proteome</keyword>
<dbReference type="Proteomes" id="UP000061489">
    <property type="component" value="Chromosome"/>
</dbReference>
<proteinExistence type="predicted"/>
<dbReference type="KEGG" id="msx:AU14_12770"/>
<evidence type="ECO:0000313" key="2">
    <source>
        <dbReference type="Proteomes" id="UP000061489"/>
    </source>
</evidence>
<dbReference type="EMBL" id="CP007151">
    <property type="protein sequence ID" value="AHI30141.1"/>
    <property type="molecule type" value="Genomic_DNA"/>
</dbReference>
<dbReference type="HOGENOM" id="CLU_2193788_0_0_6"/>
<sequence>MMLPEILEGALETGFARDCWLIEWVLGSIRSLLGPACAPVAGWNWIVNTTKYGPGLIRLGAIQHVGKSDLIRFVSGISLPLGEIRVVYGDEDAKEALKGVFNAVSTET</sequence>
<gene>
    <name evidence="1" type="ORF">AU14_12770</name>
</gene>
<accession>W5YM15</accession>
<name>W5YM15_9GAMM</name>